<reference evidence="3" key="1">
    <citation type="submission" date="2017-06" db="EMBL/GenBank/DDBJ databases">
        <authorList>
            <person name="Varghese N."/>
            <person name="Submissions S."/>
        </authorList>
    </citation>
    <scope>NUCLEOTIDE SEQUENCE [LARGE SCALE GENOMIC DNA]</scope>
    <source>
        <strain evidence="3">5C</strain>
    </source>
</reference>
<proteinExistence type="predicted"/>
<gene>
    <name evidence="2" type="ORF">SAMN06295967_10271</name>
</gene>
<dbReference type="EMBL" id="FZOK01000002">
    <property type="protein sequence ID" value="SNS01841.1"/>
    <property type="molecule type" value="Genomic_DNA"/>
</dbReference>
<organism evidence="2 3">
    <name type="scientific">Belliella buryatensis</name>
    <dbReference type="NCBI Taxonomy" id="1500549"/>
    <lineage>
        <taxon>Bacteria</taxon>
        <taxon>Pseudomonadati</taxon>
        <taxon>Bacteroidota</taxon>
        <taxon>Cytophagia</taxon>
        <taxon>Cytophagales</taxon>
        <taxon>Cyclobacteriaceae</taxon>
        <taxon>Belliella</taxon>
    </lineage>
</organism>
<evidence type="ECO:0000313" key="3">
    <source>
        <dbReference type="Proteomes" id="UP000198480"/>
    </source>
</evidence>
<feature type="chain" id="PRO_5012692377" evidence="1">
    <location>
        <begin position="25"/>
        <end position="98"/>
    </location>
</feature>
<dbReference type="RefSeq" id="WP_089237590.1">
    <property type="nucleotide sequence ID" value="NZ_FZOK01000002.1"/>
</dbReference>
<sequence>MRKIAFKFSIILICYLGVTPSFNSGDGIALNAIPEAVAAACPDQEIYFLGIETRSKLVAAGGSGGMIPHFNRVYYQVCVDRDNSCCPMDLPHDDITPQ</sequence>
<keyword evidence="1" id="KW-0732">Signal</keyword>
<dbReference type="Proteomes" id="UP000198480">
    <property type="component" value="Unassembled WGS sequence"/>
</dbReference>
<feature type="signal peptide" evidence="1">
    <location>
        <begin position="1"/>
        <end position="24"/>
    </location>
</feature>
<accession>A0A239B2K2</accession>
<name>A0A239B2K2_9BACT</name>
<evidence type="ECO:0000256" key="1">
    <source>
        <dbReference type="SAM" id="SignalP"/>
    </source>
</evidence>
<dbReference type="AlphaFoldDB" id="A0A239B2K2"/>
<protein>
    <submittedName>
        <fullName evidence="2">Uncharacterized protein</fullName>
    </submittedName>
</protein>
<keyword evidence="3" id="KW-1185">Reference proteome</keyword>
<evidence type="ECO:0000313" key="2">
    <source>
        <dbReference type="EMBL" id="SNS01841.1"/>
    </source>
</evidence>